<dbReference type="InterPro" id="IPR024079">
    <property type="entry name" value="MetalloPept_cat_dom_sf"/>
</dbReference>
<dbReference type="EMBL" id="JABEPQ010000001">
    <property type="protein sequence ID" value="NNM45393.1"/>
    <property type="molecule type" value="Genomic_DNA"/>
</dbReference>
<dbReference type="Proteomes" id="UP000588586">
    <property type="component" value="Unassembled WGS sequence"/>
</dbReference>
<evidence type="ECO:0000256" key="1">
    <source>
        <dbReference type="SAM" id="SignalP"/>
    </source>
</evidence>
<feature type="signal peptide" evidence="1">
    <location>
        <begin position="1"/>
        <end position="19"/>
    </location>
</feature>
<sequence>MTLLIVAAVLAATAYIDNAVLGHDAIPRALGLRHLPGVNTGGGIAGVGSKTSDYAFLATKANGDPVAFSRCDTIHIVVNSTHAVPDADRMLREALDRVSEASGLKFVVDGASDELPSSVRASTSSPVASWRNRPALVAWLSPREDNRLGPKAIGLGGPIETGSYVDANRHYGTGTVSLDGPALQRMMHEPNGWARARAVVMHELSHMIGLAHFDSSAEVMAPESSHVTEFGAGDREGLRLLGGGPCY</sequence>
<reference evidence="2 3" key="1">
    <citation type="submission" date="2020-04" db="EMBL/GenBank/DDBJ databases">
        <title>Knoellia sp. isolate from air conditioner.</title>
        <authorList>
            <person name="Chea S."/>
            <person name="Kim D.-U."/>
        </authorList>
    </citation>
    <scope>NUCLEOTIDE SEQUENCE [LARGE SCALE GENOMIC DNA]</scope>
    <source>
        <strain evidence="2 3">DB2414S</strain>
    </source>
</reference>
<organism evidence="2 3">
    <name type="scientific">Knoellia koreensis</name>
    <dbReference type="NCBI Taxonomy" id="2730921"/>
    <lineage>
        <taxon>Bacteria</taxon>
        <taxon>Bacillati</taxon>
        <taxon>Actinomycetota</taxon>
        <taxon>Actinomycetes</taxon>
        <taxon>Micrococcales</taxon>
        <taxon>Intrasporangiaceae</taxon>
        <taxon>Knoellia</taxon>
    </lineage>
</organism>
<dbReference type="RefSeq" id="WP_171242423.1">
    <property type="nucleotide sequence ID" value="NZ_JABEPQ010000001.1"/>
</dbReference>
<evidence type="ECO:0000313" key="3">
    <source>
        <dbReference type="Proteomes" id="UP000588586"/>
    </source>
</evidence>
<dbReference type="SUPFAM" id="SSF55486">
    <property type="entry name" value="Metalloproteases ('zincins'), catalytic domain"/>
    <property type="match status" value="1"/>
</dbReference>
<dbReference type="GO" id="GO:0008237">
    <property type="term" value="F:metallopeptidase activity"/>
    <property type="evidence" value="ECO:0007669"/>
    <property type="project" value="InterPro"/>
</dbReference>
<keyword evidence="1" id="KW-0732">Signal</keyword>
<accession>A0A849HFG2</accession>
<comment type="caution">
    <text evidence="2">The sequence shown here is derived from an EMBL/GenBank/DDBJ whole genome shotgun (WGS) entry which is preliminary data.</text>
</comment>
<keyword evidence="3" id="KW-1185">Reference proteome</keyword>
<dbReference type="Gene3D" id="3.40.390.10">
    <property type="entry name" value="Collagenase (Catalytic Domain)"/>
    <property type="match status" value="1"/>
</dbReference>
<proteinExistence type="predicted"/>
<gene>
    <name evidence="2" type="ORF">HJG52_05155</name>
</gene>
<evidence type="ECO:0000313" key="2">
    <source>
        <dbReference type="EMBL" id="NNM45393.1"/>
    </source>
</evidence>
<protein>
    <recommendedName>
        <fullName evidence="4">Peptidase M10 metallopeptidase domain-containing protein</fullName>
    </recommendedName>
</protein>
<name>A0A849HFG2_9MICO</name>
<feature type="chain" id="PRO_5038886727" description="Peptidase M10 metallopeptidase domain-containing protein" evidence="1">
    <location>
        <begin position="20"/>
        <end position="247"/>
    </location>
</feature>
<evidence type="ECO:0008006" key="4">
    <source>
        <dbReference type="Google" id="ProtNLM"/>
    </source>
</evidence>
<dbReference type="AlphaFoldDB" id="A0A849HFG2"/>